<feature type="disulfide bond" evidence="7">
    <location>
        <begin position="89"/>
        <end position="99"/>
    </location>
</feature>
<dbReference type="AlphaFoldDB" id="A0AAV7X4H8"/>
<evidence type="ECO:0000256" key="4">
    <source>
        <dbReference type="ARBA" id="ARBA00022900"/>
    </source>
</evidence>
<feature type="disulfide bond" evidence="7">
    <location>
        <begin position="131"/>
        <end position="149"/>
    </location>
</feature>
<feature type="site" description="Reactive bond" evidence="7">
    <location>
        <begin position="146"/>
        <end position="147"/>
    </location>
</feature>
<evidence type="ECO:0000256" key="1">
    <source>
        <dbReference type="ARBA" id="ARBA00004613"/>
    </source>
</evidence>
<feature type="region of interest" description="Disordered" evidence="8">
    <location>
        <begin position="160"/>
        <end position="179"/>
    </location>
</feature>
<dbReference type="Pfam" id="PF05375">
    <property type="entry name" value="Pacifastin_I"/>
    <property type="match status" value="4"/>
</dbReference>
<name>A0AAV7X4H8_9NEOP</name>
<keyword evidence="3 7" id="KW-0646">Protease inhibitor</keyword>
<feature type="disulfide bond" evidence="7">
    <location>
        <begin position="24"/>
        <end position="39"/>
    </location>
</feature>
<comment type="similarity">
    <text evidence="6 7">Belongs to the protease inhibitor I19 family.</text>
</comment>
<protein>
    <recommendedName>
        <fullName evidence="9">Pacifastin domain-containing protein</fullName>
    </recommendedName>
</protein>
<dbReference type="GO" id="GO:0004867">
    <property type="term" value="F:serine-type endopeptidase inhibitor activity"/>
    <property type="evidence" value="ECO:0007669"/>
    <property type="project" value="UniProtKB-UniRule"/>
</dbReference>
<sequence>MGRAACTEMACPGGGARRSLGSECTPGTTWKKDCNTCTCTGGRAACTLMACLDLGGGGGGGRDNPALRPVPVDNQCAPGTSWNDGCNNCRCTSTGVSICTQRACLHHHKRDVAAGRNGGGCTPGETWKNDCNNCRCTPDGIPACTKKRCIKPAELEAAAAAGQDRRRRELTEPSEGVPHKGCTPGETWKNDCNNCRCTPSGIPACTKMRCIKPPQPEGN</sequence>
<comment type="caution">
    <text evidence="10">The sequence shown here is derived from an EMBL/GenBank/DDBJ whole genome shotgun (WGS) entry which is preliminary data.</text>
</comment>
<feature type="disulfide bond" evidence="7">
    <location>
        <begin position="195"/>
        <end position="205"/>
    </location>
</feature>
<feature type="disulfide bond" evidence="7">
    <location>
        <begin position="134"/>
        <end position="144"/>
    </location>
</feature>
<evidence type="ECO:0000256" key="3">
    <source>
        <dbReference type="ARBA" id="ARBA00022690"/>
    </source>
</evidence>
<evidence type="ECO:0000256" key="2">
    <source>
        <dbReference type="ARBA" id="ARBA00022525"/>
    </source>
</evidence>
<feature type="disulfide bond" evidence="7">
    <location>
        <begin position="192"/>
        <end position="210"/>
    </location>
</feature>
<evidence type="ECO:0000313" key="11">
    <source>
        <dbReference type="Proteomes" id="UP001075354"/>
    </source>
</evidence>
<feature type="domain" description="Pacifastin" evidence="9">
    <location>
        <begin position="179"/>
        <end position="213"/>
    </location>
</feature>
<feature type="domain" description="Pacifastin" evidence="9">
    <location>
        <begin position="73"/>
        <end position="107"/>
    </location>
</feature>
<comment type="caution">
    <text evidence="7">Lacks conserved residue(s) required for the propagation of feature annotation.</text>
</comment>
<comment type="subcellular location">
    <subcellularLocation>
        <location evidence="1">Secreted</location>
    </subcellularLocation>
</comment>
<feature type="disulfide bond" evidence="7">
    <location>
        <begin position="121"/>
        <end position="136"/>
    </location>
</feature>
<dbReference type="InterPro" id="IPR036201">
    <property type="entry name" value="Pacifastin_dom_sf"/>
</dbReference>
<proteinExistence type="inferred from homology"/>
<evidence type="ECO:0000256" key="5">
    <source>
        <dbReference type="ARBA" id="ARBA00023157"/>
    </source>
</evidence>
<feature type="disulfide bond" evidence="7">
    <location>
        <begin position="86"/>
        <end position="104"/>
    </location>
</feature>
<organism evidence="10 11">
    <name type="scientific">Megalurothrips usitatus</name>
    <name type="common">bean blossom thrips</name>
    <dbReference type="NCBI Taxonomy" id="439358"/>
    <lineage>
        <taxon>Eukaryota</taxon>
        <taxon>Metazoa</taxon>
        <taxon>Ecdysozoa</taxon>
        <taxon>Arthropoda</taxon>
        <taxon>Hexapoda</taxon>
        <taxon>Insecta</taxon>
        <taxon>Pterygota</taxon>
        <taxon>Neoptera</taxon>
        <taxon>Paraneoptera</taxon>
        <taxon>Thysanoptera</taxon>
        <taxon>Terebrantia</taxon>
        <taxon>Thripoidea</taxon>
        <taxon>Thripidae</taxon>
        <taxon>Megalurothrips</taxon>
    </lineage>
</organism>
<keyword evidence="2" id="KW-0964">Secreted</keyword>
<feature type="domain" description="Pacifastin" evidence="9">
    <location>
        <begin position="21"/>
        <end position="54"/>
    </location>
</feature>
<evidence type="ECO:0000256" key="7">
    <source>
        <dbReference type="PROSITE-ProRule" id="PRU00776"/>
    </source>
</evidence>
<feature type="disulfide bond" evidence="7">
    <location>
        <begin position="182"/>
        <end position="197"/>
    </location>
</feature>
<feature type="domain" description="Pacifastin" evidence="9">
    <location>
        <begin position="118"/>
        <end position="152"/>
    </location>
</feature>
<dbReference type="SUPFAM" id="SSF57283">
    <property type="entry name" value="PMP inhibitors"/>
    <property type="match status" value="4"/>
</dbReference>
<feature type="disulfide bond" evidence="7">
    <location>
        <begin position="76"/>
        <end position="91"/>
    </location>
</feature>
<dbReference type="EMBL" id="JAPTSV010000014">
    <property type="protein sequence ID" value="KAJ1520824.1"/>
    <property type="molecule type" value="Genomic_DNA"/>
</dbReference>
<gene>
    <name evidence="10" type="ORF">ONE63_003915</name>
</gene>
<keyword evidence="11" id="KW-1185">Reference proteome</keyword>
<dbReference type="PROSITE" id="PS51446">
    <property type="entry name" value="PACIFASTIN"/>
    <property type="match status" value="4"/>
</dbReference>
<keyword evidence="4 7" id="KW-0722">Serine protease inhibitor</keyword>
<dbReference type="Proteomes" id="UP001075354">
    <property type="component" value="Chromosome 14"/>
</dbReference>
<evidence type="ECO:0000259" key="9">
    <source>
        <dbReference type="PROSITE" id="PS51446"/>
    </source>
</evidence>
<reference evidence="10" key="1">
    <citation type="submission" date="2022-12" db="EMBL/GenBank/DDBJ databases">
        <title>Chromosome-level genome assembly of the bean flower thrips Megalurothrips usitatus.</title>
        <authorList>
            <person name="Ma L."/>
            <person name="Liu Q."/>
            <person name="Li H."/>
            <person name="Cai W."/>
        </authorList>
    </citation>
    <scope>NUCLEOTIDE SEQUENCE</scope>
    <source>
        <strain evidence="10">Cailab_2022a</strain>
    </source>
</reference>
<keyword evidence="5 7" id="KW-1015">Disulfide bond</keyword>
<evidence type="ECO:0000256" key="6">
    <source>
        <dbReference type="ARBA" id="ARBA00029459"/>
    </source>
</evidence>
<accession>A0AAV7X4H8</accession>
<dbReference type="InterPro" id="IPR008037">
    <property type="entry name" value="Pacifastin_dom"/>
</dbReference>
<dbReference type="GO" id="GO:0005576">
    <property type="term" value="C:extracellular region"/>
    <property type="evidence" value="ECO:0007669"/>
    <property type="project" value="UniProtKB-SubCell"/>
</dbReference>
<evidence type="ECO:0000313" key="10">
    <source>
        <dbReference type="EMBL" id="KAJ1520824.1"/>
    </source>
</evidence>
<evidence type="ECO:0000256" key="8">
    <source>
        <dbReference type="SAM" id="MobiDB-lite"/>
    </source>
</evidence>